<dbReference type="PANTHER" id="PTHR28629">
    <property type="entry name" value="TRIOKINASE/FMN CYCLASE"/>
    <property type="match status" value="1"/>
</dbReference>
<accession>A0A1H2LPF1</accession>
<dbReference type="InterPro" id="IPR050861">
    <property type="entry name" value="Dihydroxyacetone_Kinase"/>
</dbReference>
<protein>
    <submittedName>
        <fullName evidence="4">Dihydroxyacetone kinase DhaL subunit</fullName>
    </submittedName>
</protein>
<keyword evidence="2 4" id="KW-0418">Kinase</keyword>
<dbReference type="GO" id="GO:0005829">
    <property type="term" value="C:cytosol"/>
    <property type="evidence" value="ECO:0007669"/>
    <property type="project" value="TreeGrafter"/>
</dbReference>
<keyword evidence="1" id="KW-0808">Transferase</keyword>
<dbReference type="GO" id="GO:0004371">
    <property type="term" value="F:glycerone kinase activity"/>
    <property type="evidence" value="ECO:0007669"/>
    <property type="project" value="InterPro"/>
</dbReference>
<dbReference type="Pfam" id="PF02734">
    <property type="entry name" value="Dak2"/>
    <property type="match status" value="1"/>
</dbReference>
<sequence length="202" mass="21530">MWARQWGYRIADLVKDNRETLIELDRQIGDADHGENLDRGFCAVAEYLDAHADPHAEDVLRGIGMTLISNVGGAAGPLYGSAFIRMADVANDELTPATLAAMLDRAVAAIQGRGHAQAHEKTMLDVWLPVSDAVNTAVDEGADLVASAQLMTETAHTAAQNTIPMVATKGRASYLGERTIGHLDPGAASTQLILQALRECVS</sequence>
<organism evidence="4 5">
    <name type="scientific">Arcanobacterium phocae</name>
    <dbReference type="NCBI Taxonomy" id="131112"/>
    <lineage>
        <taxon>Bacteria</taxon>
        <taxon>Bacillati</taxon>
        <taxon>Actinomycetota</taxon>
        <taxon>Actinomycetes</taxon>
        <taxon>Actinomycetales</taxon>
        <taxon>Actinomycetaceae</taxon>
        <taxon>Arcanobacterium</taxon>
    </lineage>
</organism>
<evidence type="ECO:0000313" key="5">
    <source>
        <dbReference type="Proteomes" id="UP000214355"/>
    </source>
</evidence>
<dbReference type="AlphaFoldDB" id="A0A1H2LPF1"/>
<dbReference type="PROSITE" id="PS51480">
    <property type="entry name" value="DHAL"/>
    <property type="match status" value="1"/>
</dbReference>
<evidence type="ECO:0000313" key="4">
    <source>
        <dbReference type="EMBL" id="SDU82226.1"/>
    </source>
</evidence>
<feature type="domain" description="DhaL" evidence="3">
    <location>
        <begin position="1"/>
        <end position="199"/>
    </location>
</feature>
<proteinExistence type="predicted"/>
<dbReference type="NCBIfam" id="TIGR02365">
    <property type="entry name" value="dha_L_ycgS"/>
    <property type="match status" value="1"/>
</dbReference>
<dbReference type="STRING" id="131112.SAMN04489737_1684"/>
<evidence type="ECO:0000259" key="3">
    <source>
        <dbReference type="PROSITE" id="PS51480"/>
    </source>
</evidence>
<dbReference type="RefSeq" id="WP_091282719.1">
    <property type="nucleotide sequence ID" value="NZ_JABAPH010000027.1"/>
</dbReference>
<evidence type="ECO:0000256" key="2">
    <source>
        <dbReference type="ARBA" id="ARBA00022777"/>
    </source>
</evidence>
<dbReference type="PANTHER" id="PTHR28629:SF4">
    <property type="entry name" value="TRIOKINASE_FMN CYCLASE"/>
    <property type="match status" value="1"/>
</dbReference>
<dbReference type="SMART" id="SM01120">
    <property type="entry name" value="Dak2"/>
    <property type="match status" value="1"/>
</dbReference>
<name>A0A1H2LPF1_9ACTO</name>
<dbReference type="OrthoDB" id="9800291at2"/>
<dbReference type="GeneID" id="65345407"/>
<dbReference type="EMBL" id="LT629804">
    <property type="protein sequence ID" value="SDU82226.1"/>
    <property type="molecule type" value="Genomic_DNA"/>
</dbReference>
<dbReference type="FunFam" id="1.25.40.340:FF:000002">
    <property type="entry name" value="Dihydroxyacetone kinase, L subunit"/>
    <property type="match status" value="1"/>
</dbReference>
<evidence type="ECO:0000256" key="1">
    <source>
        <dbReference type="ARBA" id="ARBA00022679"/>
    </source>
</evidence>
<dbReference type="Gene3D" id="1.25.40.340">
    <property type="match status" value="1"/>
</dbReference>
<gene>
    <name evidence="4" type="ORF">SAMN04489737_1684</name>
</gene>
<dbReference type="InterPro" id="IPR012737">
    <property type="entry name" value="DhaK_L_YcgS"/>
</dbReference>
<dbReference type="Proteomes" id="UP000214355">
    <property type="component" value="Chromosome I"/>
</dbReference>
<reference evidence="5" key="1">
    <citation type="submission" date="2016-10" db="EMBL/GenBank/DDBJ databases">
        <authorList>
            <person name="Varghese N."/>
            <person name="Submissions S."/>
        </authorList>
    </citation>
    <scope>NUCLEOTIDE SEQUENCE [LARGE SCALE GENOMIC DNA]</scope>
    <source>
        <strain evidence="5">DSM 10002</strain>
    </source>
</reference>
<dbReference type="SUPFAM" id="SSF101473">
    <property type="entry name" value="DhaL-like"/>
    <property type="match status" value="1"/>
</dbReference>
<dbReference type="InterPro" id="IPR004007">
    <property type="entry name" value="DhaL_dom"/>
</dbReference>
<keyword evidence="5" id="KW-1185">Reference proteome</keyword>
<dbReference type="InterPro" id="IPR036117">
    <property type="entry name" value="DhaL_dom_sf"/>
</dbReference>
<dbReference type="GO" id="GO:0019563">
    <property type="term" value="P:glycerol catabolic process"/>
    <property type="evidence" value="ECO:0007669"/>
    <property type="project" value="TreeGrafter"/>
</dbReference>